<protein>
    <submittedName>
        <fullName evidence="1">Uncharacterized protein</fullName>
    </submittedName>
</protein>
<dbReference type="AlphaFoldDB" id="A0A9Q1KLG4"/>
<proteinExistence type="predicted"/>
<evidence type="ECO:0000313" key="1">
    <source>
        <dbReference type="EMBL" id="KAJ8444827.1"/>
    </source>
</evidence>
<keyword evidence="2" id="KW-1185">Reference proteome</keyword>
<dbReference type="EMBL" id="JAKOGI010000086">
    <property type="protein sequence ID" value="KAJ8444827.1"/>
    <property type="molecule type" value="Genomic_DNA"/>
</dbReference>
<name>A0A9Q1KLG4_9CARY</name>
<sequence length="197" mass="22182">MVEVSVKDLGFHLLNTHGSRQGGVRKKGWWCCCQLTTGPGRWLVDGATGHSSAAGHWKGWGARIREGDHATMYITLENLRNMARPKRIISAPGGISRKDNINVTTSMNMKGNGSRIFSKTIENFRNLECKDGRAPRKAKGSIQLRGEQNYEKDNEYHLTDDERVQAECDDVPFDTQRTTMHITSLERQVIGLDQLIQ</sequence>
<reference evidence="1" key="1">
    <citation type="submission" date="2022-04" db="EMBL/GenBank/DDBJ databases">
        <title>Carnegiea gigantea Genome sequencing and assembly v2.</title>
        <authorList>
            <person name="Copetti D."/>
            <person name="Sanderson M.J."/>
            <person name="Burquez A."/>
            <person name="Wojciechowski M.F."/>
        </authorList>
    </citation>
    <scope>NUCLEOTIDE SEQUENCE</scope>
    <source>
        <strain evidence="1">SGP5-SGP5p</strain>
        <tissue evidence="1">Aerial part</tissue>
    </source>
</reference>
<comment type="caution">
    <text evidence="1">The sequence shown here is derived from an EMBL/GenBank/DDBJ whole genome shotgun (WGS) entry which is preliminary data.</text>
</comment>
<gene>
    <name evidence="1" type="ORF">Cgig2_034062</name>
</gene>
<organism evidence="1 2">
    <name type="scientific">Carnegiea gigantea</name>
    <dbReference type="NCBI Taxonomy" id="171969"/>
    <lineage>
        <taxon>Eukaryota</taxon>
        <taxon>Viridiplantae</taxon>
        <taxon>Streptophyta</taxon>
        <taxon>Embryophyta</taxon>
        <taxon>Tracheophyta</taxon>
        <taxon>Spermatophyta</taxon>
        <taxon>Magnoliopsida</taxon>
        <taxon>eudicotyledons</taxon>
        <taxon>Gunneridae</taxon>
        <taxon>Pentapetalae</taxon>
        <taxon>Caryophyllales</taxon>
        <taxon>Cactineae</taxon>
        <taxon>Cactaceae</taxon>
        <taxon>Cactoideae</taxon>
        <taxon>Echinocereeae</taxon>
        <taxon>Carnegiea</taxon>
    </lineage>
</organism>
<evidence type="ECO:0000313" key="2">
    <source>
        <dbReference type="Proteomes" id="UP001153076"/>
    </source>
</evidence>
<accession>A0A9Q1KLG4</accession>
<dbReference type="Proteomes" id="UP001153076">
    <property type="component" value="Unassembled WGS sequence"/>
</dbReference>